<sequence length="1305" mass="146423">MSNTTPHPQSDYAKRLEYLKEERPHQRARFIKEGRMNPEGQMQLSQAVSLKGICLDMCPEYERVRRIVEDDLKLPEYTAESLALNDRKKRVPDESRMVKAYQRSAAGMDVELVSDIRSPSVCLKTMKYMAERLDQENFEFLHGWLWDRTRAVRKDLTTQAIVKEDIPTYLECLEQNARLLLLSLHHMANCHKEDYSHRQDLEQLNATMISLKERYNDNRNMQIVSRNEVELQAYRLVLFLSAGYKYTEHEINRLPESMRQNPRLRTALKLYQAAQTVQNRPRRLSEAKQNWRAFWEIVRSPAVSYLMACAAEVAFRRIRGIVMDTLYRVYRQGNTKKSIPMEDWTVSELIDVLGLDTEDEVLDYCGMYGFEFGTNSNGQRFLDINSVPYMGQSLEIPDEVKEQTFSWRCVESKRHDRLLSAVIKGMSVMEARNKGLILDSPLTGPTEDVHDYAADAEDSLFIPDETAKPVDSNITNGSTLFPSKPAEPASNLNPFANAFQPPNANAGSTPGQANANPFASATLAAGSDFKSPFASTSSSSVFNPGGTTSGAPTSFGKPSGFGNPTTPSTPSAFTTSPATGQKIQPGLFDASKGTIKFSPTPNGSPFANGATAAAPAKEAETTTAPTPWSFNNSTTGPGKPKDMALSTSFFSGLSTSGVGTASTIPKPIFPFTSSPGVPSMPGSPFASSPTPSSTLAQTPTLTKRVSFAQDDQQQKEKEAQERRLREERERRAHEEQARTARLEQERRAQEERERIARQEQERRVREEQQRAAELARLEEQRKREKEEAMNALTENVFLDPVEGLLLQYVEQQVKFMTPEIMMEIQKEKALKRAEEMYQQKKRETLYSAMQLWTSKLEKKRRAERARNRRKWLRENKEQLLAAQAEGDANLEIKAKFASQPNGFKKPVVPASMARAQKRSKNAPINGARVAKSYNTTPKKTKISKPIDLASIASNGVPSPQRDLTVYTTSVDATLDPPYKRSTAPVDRTETDWFRLRALGIDPSTVRKRNYDSASEDDEEPEMSDRKRVRTTTTPSIGRPSPRTSQPPSRASDDIMARFRAFKESRNRITAASVPRLVRESPIIEKARAILSRDATPQNSPPNVVHEFSRSVPDLTSAPHGPGRYGSPPPANKPAYWARKSRFVPQHLYGKGGDAVLDYLHQSRGSNTSSTSIEAAPLDLSSPMPTQQSYVVDTQDRLDLDAEDENGDISNGEDAESDVEDEDEDMEDGIEYESGVEGEGEGEGEYELEYEEEGYEQGYEYEDDEDDELENGLAYKLQYSHQQNAQFVSQDKGPGATQDDAIELSD</sequence>
<keyword evidence="5" id="KW-1185">Reference proteome</keyword>
<dbReference type="PANTHER" id="PTHR12436">
    <property type="entry name" value="80 KDA MCM3-ASSOCIATED PROTEIN"/>
    <property type="match status" value="1"/>
</dbReference>
<feature type="compositionally biased region" description="Low complexity" evidence="2">
    <location>
        <begin position="1038"/>
        <end position="1049"/>
    </location>
</feature>
<evidence type="ECO:0000256" key="2">
    <source>
        <dbReference type="SAM" id="MobiDB-lite"/>
    </source>
</evidence>
<feature type="coiled-coil region" evidence="1">
    <location>
        <begin position="823"/>
        <end position="882"/>
    </location>
</feature>
<dbReference type="GO" id="GO:0070390">
    <property type="term" value="C:transcription export complex 2"/>
    <property type="evidence" value="ECO:0007669"/>
    <property type="project" value="TreeGrafter"/>
</dbReference>
<name>A0A6A6T0D6_9PLEO</name>
<feature type="region of interest" description="Disordered" evidence="2">
    <location>
        <begin position="1163"/>
        <end position="1255"/>
    </location>
</feature>
<dbReference type="InterPro" id="IPR005062">
    <property type="entry name" value="SAC3/GANP/THP3_conserved"/>
</dbReference>
<organism evidence="4 5">
    <name type="scientific">Lophiostoma macrostomum CBS 122681</name>
    <dbReference type="NCBI Taxonomy" id="1314788"/>
    <lineage>
        <taxon>Eukaryota</taxon>
        <taxon>Fungi</taxon>
        <taxon>Dikarya</taxon>
        <taxon>Ascomycota</taxon>
        <taxon>Pezizomycotina</taxon>
        <taxon>Dothideomycetes</taxon>
        <taxon>Pleosporomycetidae</taxon>
        <taxon>Pleosporales</taxon>
        <taxon>Lophiostomataceae</taxon>
        <taxon>Lophiostoma</taxon>
    </lineage>
</organism>
<feature type="region of interest" description="Disordered" evidence="2">
    <location>
        <begin position="1283"/>
        <end position="1305"/>
    </location>
</feature>
<dbReference type="GO" id="GO:0005737">
    <property type="term" value="C:cytoplasm"/>
    <property type="evidence" value="ECO:0007669"/>
    <property type="project" value="TreeGrafter"/>
</dbReference>
<feature type="compositionally biased region" description="Polar residues" evidence="2">
    <location>
        <begin position="507"/>
        <end position="517"/>
    </location>
</feature>
<feature type="region of interest" description="Disordered" evidence="2">
    <location>
        <begin position="467"/>
        <end position="517"/>
    </location>
</feature>
<feature type="region of interest" description="Disordered" evidence="2">
    <location>
        <begin position="1006"/>
        <end position="1051"/>
    </location>
</feature>
<dbReference type="PANTHER" id="PTHR12436:SF3">
    <property type="entry name" value="GERMINAL-CENTER ASSOCIATED NUCLEAR PROTEIN"/>
    <property type="match status" value="1"/>
</dbReference>
<gene>
    <name evidence="4" type="ORF">K491DRAFT_51078</name>
</gene>
<evidence type="ECO:0000313" key="4">
    <source>
        <dbReference type="EMBL" id="KAF2652343.1"/>
    </source>
</evidence>
<feature type="compositionally biased region" description="Low complexity" evidence="2">
    <location>
        <begin position="564"/>
        <end position="579"/>
    </location>
</feature>
<dbReference type="OrthoDB" id="264795at2759"/>
<feature type="compositionally biased region" description="Low complexity" evidence="2">
    <location>
        <begin position="493"/>
        <end position="506"/>
    </location>
</feature>
<evidence type="ECO:0000313" key="5">
    <source>
        <dbReference type="Proteomes" id="UP000799324"/>
    </source>
</evidence>
<dbReference type="GO" id="GO:0006406">
    <property type="term" value="P:mRNA export from nucleus"/>
    <property type="evidence" value="ECO:0007669"/>
    <property type="project" value="TreeGrafter"/>
</dbReference>
<evidence type="ECO:0000259" key="3">
    <source>
        <dbReference type="Pfam" id="PF03399"/>
    </source>
</evidence>
<accession>A0A6A6T0D6</accession>
<reference evidence="4" key="1">
    <citation type="journal article" date="2020" name="Stud. Mycol.">
        <title>101 Dothideomycetes genomes: a test case for predicting lifestyles and emergence of pathogens.</title>
        <authorList>
            <person name="Haridas S."/>
            <person name="Albert R."/>
            <person name="Binder M."/>
            <person name="Bloem J."/>
            <person name="Labutti K."/>
            <person name="Salamov A."/>
            <person name="Andreopoulos B."/>
            <person name="Baker S."/>
            <person name="Barry K."/>
            <person name="Bills G."/>
            <person name="Bluhm B."/>
            <person name="Cannon C."/>
            <person name="Castanera R."/>
            <person name="Culley D."/>
            <person name="Daum C."/>
            <person name="Ezra D."/>
            <person name="Gonzalez J."/>
            <person name="Henrissat B."/>
            <person name="Kuo A."/>
            <person name="Liang C."/>
            <person name="Lipzen A."/>
            <person name="Lutzoni F."/>
            <person name="Magnuson J."/>
            <person name="Mondo S."/>
            <person name="Nolan M."/>
            <person name="Ohm R."/>
            <person name="Pangilinan J."/>
            <person name="Park H.-J."/>
            <person name="Ramirez L."/>
            <person name="Alfaro M."/>
            <person name="Sun H."/>
            <person name="Tritt A."/>
            <person name="Yoshinaga Y."/>
            <person name="Zwiers L.-H."/>
            <person name="Turgeon B."/>
            <person name="Goodwin S."/>
            <person name="Spatafora J."/>
            <person name="Crous P."/>
            <person name="Grigoriev I."/>
        </authorList>
    </citation>
    <scope>NUCLEOTIDE SEQUENCE</scope>
    <source>
        <strain evidence="4">CBS 122681</strain>
    </source>
</reference>
<dbReference type="Pfam" id="PF03399">
    <property type="entry name" value="SAC3_GANP"/>
    <property type="match status" value="1"/>
</dbReference>
<feature type="compositionally biased region" description="Polar residues" evidence="2">
    <location>
        <begin position="1163"/>
        <end position="1172"/>
    </location>
</feature>
<evidence type="ECO:0000256" key="1">
    <source>
        <dbReference type="SAM" id="Coils"/>
    </source>
</evidence>
<feature type="region of interest" description="Disordered" evidence="2">
    <location>
        <begin position="534"/>
        <end position="643"/>
    </location>
</feature>
<dbReference type="Proteomes" id="UP000799324">
    <property type="component" value="Unassembled WGS sequence"/>
</dbReference>
<feature type="compositionally biased region" description="Basic and acidic residues" evidence="2">
    <location>
        <begin position="712"/>
        <end position="749"/>
    </location>
</feature>
<proteinExistence type="predicted"/>
<feature type="region of interest" description="Disordered" evidence="2">
    <location>
        <begin position="704"/>
        <end position="749"/>
    </location>
</feature>
<feature type="compositionally biased region" description="Polar residues" evidence="2">
    <location>
        <begin position="472"/>
        <end position="481"/>
    </location>
</feature>
<dbReference type="InterPro" id="IPR045107">
    <property type="entry name" value="SAC3/GANP/THP3"/>
</dbReference>
<feature type="compositionally biased region" description="Polar residues" evidence="2">
    <location>
        <begin position="1182"/>
        <end position="1191"/>
    </location>
</feature>
<protein>
    <recommendedName>
        <fullName evidence="3">SAC3/GANP/THP3 conserved domain-containing protein</fullName>
    </recommendedName>
</protein>
<keyword evidence="1" id="KW-0175">Coiled coil</keyword>
<feature type="compositionally biased region" description="Acidic residues" evidence="2">
    <location>
        <begin position="1200"/>
        <end position="1255"/>
    </location>
</feature>
<dbReference type="EMBL" id="MU004404">
    <property type="protein sequence ID" value="KAF2652343.1"/>
    <property type="molecule type" value="Genomic_DNA"/>
</dbReference>
<dbReference type="Gene3D" id="1.25.40.990">
    <property type="match status" value="1"/>
</dbReference>
<feature type="compositionally biased region" description="Low complexity" evidence="2">
    <location>
        <begin position="610"/>
        <end position="627"/>
    </location>
</feature>
<feature type="domain" description="SAC3/GANP/THP3 conserved" evidence="3">
    <location>
        <begin position="57"/>
        <end position="372"/>
    </location>
</feature>